<dbReference type="SUPFAM" id="SSF57802">
    <property type="entry name" value="Rubredoxin-like"/>
    <property type="match status" value="1"/>
</dbReference>
<name>A0A7D5GJ01_9EURY</name>
<evidence type="ECO:0000313" key="2">
    <source>
        <dbReference type="Proteomes" id="UP000509750"/>
    </source>
</evidence>
<sequence>MSLMDTVKGMITSERKDVFRCDECGEIVKVEPGSSPDDCPVCGADDFSVINRRAKV</sequence>
<dbReference type="KEGG" id="halg:HUG10_02755"/>
<evidence type="ECO:0008006" key="3">
    <source>
        <dbReference type="Google" id="ProtNLM"/>
    </source>
</evidence>
<evidence type="ECO:0000313" key="1">
    <source>
        <dbReference type="EMBL" id="QLG26524.1"/>
    </source>
</evidence>
<organism evidence="1 2">
    <name type="scientific">Halorarum halophilum</name>
    <dbReference type="NCBI Taxonomy" id="2743090"/>
    <lineage>
        <taxon>Archaea</taxon>
        <taxon>Methanobacteriati</taxon>
        <taxon>Methanobacteriota</taxon>
        <taxon>Stenosarchaea group</taxon>
        <taxon>Halobacteria</taxon>
        <taxon>Halobacteriales</taxon>
        <taxon>Haloferacaceae</taxon>
        <taxon>Halorarum</taxon>
    </lineage>
</organism>
<accession>A0A7D5GJ01</accession>
<proteinExistence type="predicted"/>
<dbReference type="EMBL" id="CP058529">
    <property type="protein sequence ID" value="QLG26524.1"/>
    <property type="molecule type" value="Genomic_DNA"/>
</dbReference>
<dbReference type="OrthoDB" id="295069at2157"/>
<dbReference type="RefSeq" id="WP_179168099.1">
    <property type="nucleotide sequence ID" value="NZ_CP058529.1"/>
</dbReference>
<reference evidence="1 2" key="1">
    <citation type="submission" date="2020-07" db="EMBL/GenBank/DDBJ databases">
        <title>Gai3-2, isolated from salt lake.</title>
        <authorList>
            <person name="Cui H."/>
            <person name="Shi X."/>
        </authorList>
    </citation>
    <scope>NUCLEOTIDE SEQUENCE [LARGE SCALE GENOMIC DNA]</scope>
    <source>
        <strain evidence="1 2">Gai3-2</strain>
    </source>
</reference>
<protein>
    <recommendedName>
        <fullName evidence="3">Rubredoxin-like domain-containing protein</fullName>
    </recommendedName>
</protein>
<dbReference type="GeneID" id="56027718"/>
<dbReference type="Gene3D" id="2.20.28.10">
    <property type="match status" value="1"/>
</dbReference>
<dbReference type="Proteomes" id="UP000509750">
    <property type="component" value="Chromosome"/>
</dbReference>
<keyword evidence="2" id="KW-1185">Reference proteome</keyword>
<dbReference type="AlphaFoldDB" id="A0A7D5GJ01"/>
<gene>
    <name evidence="1" type="ORF">HUG10_02755</name>
</gene>